<dbReference type="AlphaFoldDB" id="A0A183JA30"/>
<sequence>MEADDVQRGTAATVNDQLGHRCVEWSMDDDPDRERERDRDWTDFVRLCKFFTLRMAQIVVQSRHGRRIRTETRQVSSNSDWFSLKVNDVQEVNDVVKAALADRHL</sequence>
<evidence type="ECO:0000313" key="1">
    <source>
        <dbReference type="EMBL" id="VDP51315.1"/>
    </source>
</evidence>
<dbReference type="WBParaSite" id="SBAD_0001313801-mRNA-1">
    <property type="protein sequence ID" value="SBAD_0001313801-mRNA-1"/>
    <property type="gene ID" value="SBAD_0001313801"/>
</dbReference>
<dbReference type="OrthoDB" id="70161at2759"/>
<reference evidence="1 2" key="2">
    <citation type="submission" date="2018-11" db="EMBL/GenBank/DDBJ databases">
        <authorList>
            <consortium name="Pathogen Informatics"/>
        </authorList>
    </citation>
    <scope>NUCLEOTIDE SEQUENCE [LARGE SCALE GENOMIC DNA]</scope>
</reference>
<keyword evidence="2" id="KW-1185">Reference proteome</keyword>
<evidence type="ECO:0000313" key="3">
    <source>
        <dbReference type="WBParaSite" id="SBAD_0001313801-mRNA-1"/>
    </source>
</evidence>
<name>A0A183JA30_9BILA</name>
<organism evidence="3">
    <name type="scientific">Soboliphyme baturini</name>
    <dbReference type="NCBI Taxonomy" id="241478"/>
    <lineage>
        <taxon>Eukaryota</taxon>
        <taxon>Metazoa</taxon>
        <taxon>Ecdysozoa</taxon>
        <taxon>Nematoda</taxon>
        <taxon>Enoplea</taxon>
        <taxon>Dorylaimia</taxon>
        <taxon>Dioctophymatida</taxon>
        <taxon>Dioctophymatoidea</taxon>
        <taxon>Soboliphymatidae</taxon>
        <taxon>Soboliphyme</taxon>
    </lineage>
</organism>
<gene>
    <name evidence="1" type="ORF">SBAD_LOCUS12728</name>
</gene>
<evidence type="ECO:0000313" key="2">
    <source>
        <dbReference type="Proteomes" id="UP000270296"/>
    </source>
</evidence>
<dbReference type="Proteomes" id="UP000270296">
    <property type="component" value="Unassembled WGS sequence"/>
</dbReference>
<protein>
    <submittedName>
        <fullName evidence="1 3">Uncharacterized protein</fullName>
    </submittedName>
</protein>
<dbReference type="EMBL" id="UZAM01018620">
    <property type="protein sequence ID" value="VDP51315.1"/>
    <property type="molecule type" value="Genomic_DNA"/>
</dbReference>
<accession>A0A183JA30</accession>
<reference evidence="3" key="1">
    <citation type="submission" date="2016-06" db="UniProtKB">
        <authorList>
            <consortium name="WormBaseParasite"/>
        </authorList>
    </citation>
    <scope>IDENTIFICATION</scope>
</reference>
<dbReference type="InterPro" id="IPR036570">
    <property type="entry name" value="HORMA_dom_sf"/>
</dbReference>
<proteinExistence type="predicted"/>
<dbReference type="Gene3D" id="3.30.900.10">
    <property type="entry name" value="HORMA domain"/>
    <property type="match status" value="1"/>
</dbReference>